<dbReference type="AlphaFoldDB" id="A0A2J5I9M2"/>
<sequence>MGDAGMVDCIEYQSIRCHSQLEGGQAVSPNSRSFSPVQTTWWVGLYSIWLGLIVNALAEKQPHLPRLQRYTHRAPAFSTEHGALLTSHGSSCQQR</sequence>
<name>A0A2J5I9M2_9EURO</name>
<evidence type="ECO:0000313" key="2">
    <source>
        <dbReference type="EMBL" id="PLN86556.1"/>
    </source>
</evidence>
<proteinExistence type="predicted"/>
<gene>
    <name evidence="2" type="ORF">BDW42DRAFT_158732</name>
</gene>
<keyword evidence="1" id="KW-0472">Membrane</keyword>
<feature type="transmembrane region" description="Helical" evidence="1">
    <location>
        <begin position="39"/>
        <end position="58"/>
    </location>
</feature>
<protein>
    <submittedName>
        <fullName evidence="2">Uncharacterized protein</fullName>
    </submittedName>
</protein>
<keyword evidence="1" id="KW-0812">Transmembrane</keyword>
<accession>A0A2J5I9M2</accession>
<keyword evidence="3" id="KW-1185">Reference proteome</keyword>
<keyword evidence="1" id="KW-1133">Transmembrane helix</keyword>
<evidence type="ECO:0000256" key="1">
    <source>
        <dbReference type="SAM" id="Phobius"/>
    </source>
</evidence>
<reference evidence="3" key="1">
    <citation type="submission" date="2017-12" db="EMBL/GenBank/DDBJ databases">
        <authorList>
            <consortium name="DOE Joint Genome Institute"/>
            <person name="Mondo S.J."/>
            <person name="Kjaerbolling I."/>
            <person name="Vesth T.C."/>
            <person name="Frisvad J.C."/>
            <person name="Nybo J.L."/>
            <person name="Theobald S."/>
            <person name="Kuo A."/>
            <person name="Bowyer P."/>
            <person name="Matsuda Y."/>
            <person name="Lyhne E.K."/>
            <person name="Kogle M.E."/>
            <person name="Clum A."/>
            <person name="Lipzen A."/>
            <person name="Salamov A."/>
            <person name="Ngan C.Y."/>
            <person name="Daum C."/>
            <person name="Chiniquy J."/>
            <person name="Barry K."/>
            <person name="LaButti K."/>
            <person name="Haridas S."/>
            <person name="Simmons B.A."/>
            <person name="Magnuson J.K."/>
            <person name="Mortensen U.H."/>
            <person name="Larsen T.O."/>
            <person name="Grigoriev I.V."/>
            <person name="Baker S.E."/>
            <person name="Andersen M.R."/>
            <person name="Nordberg H.P."/>
            <person name="Cantor M.N."/>
            <person name="Hua S.X."/>
        </authorList>
    </citation>
    <scope>NUCLEOTIDE SEQUENCE [LARGE SCALE GENOMIC DNA]</scope>
    <source>
        <strain evidence="3">IBT 19404</strain>
    </source>
</reference>
<evidence type="ECO:0000313" key="3">
    <source>
        <dbReference type="Proteomes" id="UP000235023"/>
    </source>
</evidence>
<dbReference type="EMBL" id="KZ559498">
    <property type="protein sequence ID" value="PLN86556.1"/>
    <property type="molecule type" value="Genomic_DNA"/>
</dbReference>
<dbReference type="Proteomes" id="UP000235023">
    <property type="component" value="Unassembled WGS sequence"/>
</dbReference>
<organism evidence="2 3">
    <name type="scientific">Aspergillus taichungensis</name>
    <dbReference type="NCBI Taxonomy" id="482145"/>
    <lineage>
        <taxon>Eukaryota</taxon>
        <taxon>Fungi</taxon>
        <taxon>Dikarya</taxon>
        <taxon>Ascomycota</taxon>
        <taxon>Pezizomycotina</taxon>
        <taxon>Eurotiomycetes</taxon>
        <taxon>Eurotiomycetidae</taxon>
        <taxon>Eurotiales</taxon>
        <taxon>Aspergillaceae</taxon>
        <taxon>Aspergillus</taxon>
        <taxon>Aspergillus subgen. Circumdati</taxon>
    </lineage>
</organism>